<dbReference type="Proteomes" id="UP000032180">
    <property type="component" value="Chromosome 3"/>
</dbReference>
<protein>
    <recommendedName>
        <fullName evidence="11">Cyclin N-terminal domain-containing protein</fullName>
    </recommendedName>
</protein>
<feature type="domain" description="Cyclin-like" evidence="7">
    <location>
        <begin position="591"/>
        <end position="679"/>
    </location>
</feature>
<reference evidence="10" key="2">
    <citation type="submission" date="2013-12" db="EMBL/GenBank/DDBJ databases">
        <authorList>
            <person name="Yu Y."/>
            <person name="Lee S."/>
            <person name="de Baynast K."/>
            <person name="Wissotski M."/>
            <person name="Liu L."/>
            <person name="Talag J."/>
            <person name="Goicoechea J."/>
            <person name="Angelova A."/>
            <person name="Jetty R."/>
            <person name="Kudrna D."/>
            <person name="Golser W."/>
            <person name="Rivera L."/>
            <person name="Zhang J."/>
            <person name="Wing R."/>
        </authorList>
    </citation>
    <scope>NUCLEOTIDE SEQUENCE</scope>
</reference>
<dbReference type="InterPro" id="IPR036915">
    <property type="entry name" value="Cyclin-like_sf"/>
</dbReference>
<keyword evidence="2" id="KW-0132">Cell division</keyword>
<dbReference type="InterPro" id="IPR013763">
    <property type="entry name" value="Cyclin-like_dom"/>
</dbReference>
<dbReference type="InterPro" id="IPR006671">
    <property type="entry name" value="Cyclin_N"/>
</dbReference>
<dbReference type="SMART" id="SM00385">
    <property type="entry name" value="CYCLIN"/>
    <property type="match status" value="4"/>
</dbReference>
<feature type="compositionally biased region" description="Low complexity" evidence="6">
    <location>
        <begin position="19"/>
        <end position="33"/>
    </location>
</feature>
<proteinExistence type="inferred from homology"/>
<feature type="domain" description="Cyclin C-terminal" evidence="8">
    <location>
        <begin position="152"/>
        <end position="326"/>
    </location>
</feature>
<keyword evidence="4" id="KW-0131">Cell cycle</keyword>
<dbReference type="SMART" id="SM01332">
    <property type="entry name" value="Cyclin_C"/>
    <property type="match status" value="2"/>
</dbReference>
<dbReference type="eggNOG" id="KOG0654">
    <property type="taxonomic scope" value="Eukaryota"/>
</dbReference>
<dbReference type="FunFam" id="1.10.472.10:FF:000220">
    <property type="entry name" value="Cyclin superfamily protein, putative"/>
    <property type="match status" value="1"/>
</dbReference>
<evidence type="ECO:0000256" key="3">
    <source>
        <dbReference type="ARBA" id="ARBA00023127"/>
    </source>
</evidence>
<dbReference type="Pfam" id="PF00134">
    <property type="entry name" value="Cyclin_N"/>
    <property type="match status" value="2"/>
</dbReference>
<dbReference type="InterPro" id="IPR004367">
    <property type="entry name" value="Cyclin_C-dom"/>
</dbReference>
<dbReference type="STRING" id="77586.A0A0D9VR12"/>
<keyword evidence="3 5" id="KW-0195">Cyclin</keyword>
<feature type="compositionally biased region" description="Low complexity" evidence="6">
    <location>
        <begin position="363"/>
        <end position="389"/>
    </location>
</feature>
<dbReference type="HOGENOM" id="CLU_406205_0_0_1"/>
<dbReference type="Gramene" id="LPERR03G07090.1">
    <property type="protein sequence ID" value="LPERR03G07090.1"/>
    <property type="gene ID" value="LPERR03G07090"/>
</dbReference>
<dbReference type="InterPro" id="IPR048258">
    <property type="entry name" value="Cyclins_cyclin-box"/>
</dbReference>
<accession>A0A0D9VR12</accession>
<dbReference type="PROSITE" id="PS00292">
    <property type="entry name" value="CYCLINS"/>
    <property type="match status" value="2"/>
</dbReference>
<feature type="domain" description="Cyclin-like" evidence="7">
    <location>
        <begin position="135"/>
        <end position="207"/>
    </location>
</feature>
<feature type="region of interest" description="Disordered" evidence="6">
    <location>
        <begin position="1"/>
        <end position="80"/>
    </location>
</feature>
<dbReference type="FunFam" id="1.10.472.10:FF:000057">
    <property type="entry name" value="Cyclin N-terminal domain containing 2"/>
    <property type="match status" value="1"/>
</dbReference>
<dbReference type="GO" id="GO:0051301">
    <property type="term" value="P:cell division"/>
    <property type="evidence" value="ECO:0007669"/>
    <property type="project" value="UniProtKB-KW"/>
</dbReference>
<evidence type="ECO:0000256" key="6">
    <source>
        <dbReference type="SAM" id="MobiDB-lite"/>
    </source>
</evidence>
<evidence type="ECO:0000256" key="1">
    <source>
        <dbReference type="ARBA" id="ARBA00006955"/>
    </source>
</evidence>
<evidence type="ECO:0008006" key="11">
    <source>
        <dbReference type="Google" id="ProtNLM"/>
    </source>
</evidence>
<dbReference type="SUPFAM" id="SSF47954">
    <property type="entry name" value="Cyclin-like"/>
    <property type="match status" value="4"/>
</dbReference>
<evidence type="ECO:0000259" key="7">
    <source>
        <dbReference type="SMART" id="SM00385"/>
    </source>
</evidence>
<dbReference type="FunFam" id="1.10.472.10:FF:000013">
    <property type="entry name" value="Cyclin A1"/>
    <property type="match status" value="1"/>
</dbReference>
<feature type="domain" description="Cyclin-like" evidence="7">
    <location>
        <begin position="494"/>
        <end position="578"/>
    </location>
</feature>
<dbReference type="Gene3D" id="1.10.472.10">
    <property type="entry name" value="Cyclin-like"/>
    <property type="match status" value="4"/>
</dbReference>
<feature type="domain" description="Cyclin-like" evidence="7">
    <location>
        <begin position="208"/>
        <end position="292"/>
    </location>
</feature>
<sequence length="724" mass="79642">MTRPTTRSVARMAADARNPDGAEGEAAAAPVAPDHAEGSNGPDNAGEASRDPAAAGGSRSPEAAEGSRSPGAAEASRDPCPDEVAAQLAIVPYAEDIDRHLGALEADPARRPTINYYQEIQGGMMNMNTRGILVDWMAQVAYEFNLLDETLHHAVSYVDRYLSKNAFSRDRLRLLEIYPPQPRNFSAITVNTYGTQQVVNMEAHILRNLNFDVGTPTESVNERLELMCRYLAELGLLDDYYIRFLPSVVAAACLFVAKFTINPKTRPWNLAVQRNTGYKVSDMKDCICAIYDLQAGKKLSNLTAVRNNSGPCRELLYQKRSQRLSSGISSTRTVEVPLLHLCNLQPTTRSVARMEAAAAAAAAAEEQNPDAAEGAADAAAVAPDAAAEGEASREPDEGEASREPNEGEASREPDEGEVSREPEAAEGSRAPGAAVAWRNPIVDAAQWAIVPYAEDIDQYLRAREADPRRRPIINYDQAIQRGNIRMNMRGTLVNWLVGVAFSNGIRNGAVHHAVSYVDRFLSRNAINRDNLQLLGAAALFVASKYEDIRHPKARWFSSITNDTYTTRQVVEMEADILRTLNWDVGSPTAITFLRRFLTTCCGGNRSRDRKLELMCNYLAELSLLDAYYIRFLPSIVAAACLFVAKFTINPKTRPWNLTVQRNTGYKVSDIKDCVHAIHNLQQADRNSNLKAVRDKYGILESVSIISSPQKITASFLKDLKYASG</sequence>
<dbReference type="AlphaFoldDB" id="A0A0D9VR12"/>
<comment type="similarity">
    <text evidence="1">Belongs to the cyclin family. Cyclin AB subfamily.</text>
</comment>
<feature type="domain" description="Cyclin C-terminal" evidence="8">
    <location>
        <begin position="587"/>
        <end position="708"/>
    </location>
</feature>
<evidence type="ECO:0000256" key="5">
    <source>
        <dbReference type="RuleBase" id="RU000383"/>
    </source>
</evidence>
<organism evidence="9 10">
    <name type="scientific">Leersia perrieri</name>
    <dbReference type="NCBI Taxonomy" id="77586"/>
    <lineage>
        <taxon>Eukaryota</taxon>
        <taxon>Viridiplantae</taxon>
        <taxon>Streptophyta</taxon>
        <taxon>Embryophyta</taxon>
        <taxon>Tracheophyta</taxon>
        <taxon>Spermatophyta</taxon>
        <taxon>Magnoliopsida</taxon>
        <taxon>Liliopsida</taxon>
        <taxon>Poales</taxon>
        <taxon>Poaceae</taxon>
        <taxon>BOP clade</taxon>
        <taxon>Oryzoideae</taxon>
        <taxon>Oryzeae</taxon>
        <taxon>Oryzinae</taxon>
        <taxon>Leersia</taxon>
    </lineage>
</organism>
<feature type="compositionally biased region" description="Basic and acidic residues" evidence="6">
    <location>
        <begin position="390"/>
        <end position="423"/>
    </location>
</feature>
<feature type="region of interest" description="Disordered" evidence="6">
    <location>
        <begin position="363"/>
        <end position="432"/>
    </location>
</feature>
<evidence type="ECO:0000313" key="9">
    <source>
        <dbReference type="EnsemblPlants" id="LPERR03G07090.1"/>
    </source>
</evidence>
<dbReference type="EnsemblPlants" id="LPERR03G07090.1">
    <property type="protein sequence ID" value="LPERR03G07090.1"/>
    <property type="gene ID" value="LPERR03G07090"/>
</dbReference>
<keyword evidence="10" id="KW-1185">Reference proteome</keyword>
<evidence type="ECO:0000259" key="8">
    <source>
        <dbReference type="SMART" id="SM01332"/>
    </source>
</evidence>
<name>A0A0D9VR12_9ORYZ</name>
<reference evidence="9 10" key="1">
    <citation type="submission" date="2012-08" db="EMBL/GenBank/DDBJ databases">
        <title>Oryza genome evolution.</title>
        <authorList>
            <person name="Wing R.A."/>
        </authorList>
    </citation>
    <scope>NUCLEOTIDE SEQUENCE</scope>
</reference>
<dbReference type="PANTHER" id="PTHR10177">
    <property type="entry name" value="CYCLINS"/>
    <property type="match status" value="1"/>
</dbReference>
<dbReference type="Pfam" id="PF02984">
    <property type="entry name" value="Cyclin_C"/>
    <property type="match status" value="2"/>
</dbReference>
<evidence type="ECO:0000256" key="4">
    <source>
        <dbReference type="ARBA" id="ARBA00023306"/>
    </source>
</evidence>
<reference evidence="9" key="3">
    <citation type="submission" date="2015-04" db="UniProtKB">
        <authorList>
            <consortium name="EnsemblPlants"/>
        </authorList>
    </citation>
    <scope>IDENTIFICATION</scope>
</reference>
<evidence type="ECO:0000256" key="2">
    <source>
        <dbReference type="ARBA" id="ARBA00022618"/>
    </source>
</evidence>
<dbReference type="InterPro" id="IPR039361">
    <property type="entry name" value="Cyclin"/>
</dbReference>
<evidence type="ECO:0000313" key="10">
    <source>
        <dbReference type="Proteomes" id="UP000032180"/>
    </source>
</evidence>